<organism evidence="1 2">
    <name type="scientific">Botryobasidium botryosum (strain FD-172 SS1)</name>
    <dbReference type="NCBI Taxonomy" id="930990"/>
    <lineage>
        <taxon>Eukaryota</taxon>
        <taxon>Fungi</taxon>
        <taxon>Dikarya</taxon>
        <taxon>Basidiomycota</taxon>
        <taxon>Agaricomycotina</taxon>
        <taxon>Agaricomycetes</taxon>
        <taxon>Cantharellales</taxon>
        <taxon>Botryobasidiaceae</taxon>
        <taxon>Botryobasidium</taxon>
    </lineage>
</organism>
<sequence>MCQRHGRRRKPSVNVENAVVCRLLRCSNLAPSIPARRLISPLPQLSDHGIESFHRFYVTPDQPSFVSKYTRTKEALRYRSRVCESSPGSLRGSKLRCEMWGIASSTWRTPWLPYYRRPRLTLWPPLKRSRHLLPYWQLLRAAMARDLANAGPHTTCAAIQITSSFDLSNSLRI</sequence>
<evidence type="ECO:0000313" key="2">
    <source>
        <dbReference type="Proteomes" id="UP000027195"/>
    </source>
</evidence>
<dbReference type="Proteomes" id="UP000027195">
    <property type="component" value="Unassembled WGS sequence"/>
</dbReference>
<dbReference type="HOGENOM" id="CLU_1547291_0_0_1"/>
<protein>
    <submittedName>
        <fullName evidence="1">Uncharacterized protein</fullName>
    </submittedName>
</protein>
<dbReference type="AlphaFoldDB" id="A0A067MJD8"/>
<dbReference type="InParanoid" id="A0A067MJD8"/>
<proteinExistence type="predicted"/>
<keyword evidence="2" id="KW-1185">Reference proteome</keyword>
<name>A0A067MJD8_BOTB1</name>
<accession>A0A067MJD8</accession>
<evidence type="ECO:0000313" key="1">
    <source>
        <dbReference type="EMBL" id="KDQ11997.1"/>
    </source>
</evidence>
<reference evidence="2" key="1">
    <citation type="journal article" date="2014" name="Proc. Natl. Acad. Sci. U.S.A.">
        <title>Extensive sampling of basidiomycete genomes demonstrates inadequacy of the white-rot/brown-rot paradigm for wood decay fungi.</title>
        <authorList>
            <person name="Riley R."/>
            <person name="Salamov A.A."/>
            <person name="Brown D.W."/>
            <person name="Nagy L.G."/>
            <person name="Floudas D."/>
            <person name="Held B.W."/>
            <person name="Levasseur A."/>
            <person name="Lombard V."/>
            <person name="Morin E."/>
            <person name="Otillar R."/>
            <person name="Lindquist E.A."/>
            <person name="Sun H."/>
            <person name="LaButti K.M."/>
            <person name="Schmutz J."/>
            <person name="Jabbour D."/>
            <person name="Luo H."/>
            <person name="Baker S.E."/>
            <person name="Pisabarro A.G."/>
            <person name="Walton J.D."/>
            <person name="Blanchette R.A."/>
            <person name="Henrissat B."/>
            <person name="Martin F."/>
            <person name="Cullen D."/>
            <person name="Hibbett D.S."/>
            <person name="Grigoriev I.V."/>
        </authorList>
    </citation>
    <scope>NUCLEOTIDE SEQUENCE [LARGE SCALE GENOMIC DNA]</scope>
    <source>
        <strain evidence="2">FD-172 SS1</strain>
    </source>
</reference>
<gene>
    <name evidence="1" type="ORF">BOTBODRAFT_428399</name>
</gene>
<dbReference type="EMBL" id="KL198053">
    <property type="protein sequence ID" value="KDQ11997.1"/>
    <property type="molecule type" value="Genomic_DNA"/>
</dbReference>